<dbReference type="AlphaFoldDB" id="A0A6S6TSP3"/>
<dbReference type="EMBL" id="CACVAY010000084">
    <property type="protein sequence ID" value="CAA6818106.1"/>
    <property type="molecule type" value="Genomic_DNA"/>
</dbReference>
<sequence length="72" mass="8090">MTKHYTHLTLEEGYQIGSDKKAGFSPTTIPRNLINCAQSCLICQSATLNRDKGFHSVEQVSLLTIYTFLLNK</sequence>
<organism evidence="1">
    <name type="scientific">uncultured Thiotrichaceae bacterium</name>
    <dbReference type="NCBI Taxonomy" id="298394"/>
    <lineage>
        <taxon>Bacteria</taxon>
        <taxon>Pseudomonadati</taxon>
        <taxon>Pseudomonadota</taxon>
        <taxon>Gammaproteobacteria</taxon>
        <taxon>Thiotrichales</taxon>
        <taxon>Thiotrichaceae</taxon>
        <taxon>environmental samples</taxon>
    </lineage>
</organism>
<accession>A0A6S6TSP3</accession>
<name>A0A6S6TSP3_9GAMM</name>
<gene>
    <name evidence="1" type="ORF">HELGO_WM4909</name>
</gene>
<protein>
    <submittedName>
        <fullName evidence="1">Uncharacterized protein</fullName>
    </submittedName>
</protein>
<proteinExistence type="predicted"/>
<evidence type="ECO:0000313" key="1">
    <source>
        <dbReference type="EMBL" id="CAA6818106.1"/>
    </source>
</evidence>
<reference evidence="1" key="1">
    <citation type="submission" date="2020-01" db="EMBL/GenBank/DDBJ databases">
        <authorList>
            <person name="Meier V. D."/>
            <person name="Meier V D."/>
        </authorList>
    </citation>
    <scope>NUCLEOTIDE SEQUENCE</scope>
    <source>
        <strain evidence="1">HLG_WM_MAG_07</strain>
    </source>
</reference>